<feature type="compositionally biased region" description="Low complexity" evidence="3">
    <location>
        <begin position="21"/>
        <end position="60"/>
    </location>
</feature>
<name>A0ABS0B8Y0_9GAMM</name>
<dbReference type="PANTHER" id="PTHR35891:SF2">
    <property type="entry name" value="THIOL:DISULFIDE INTERCHANGE PROTEIN DSBA"/>
    <property type="match status" value="1"/>
</dbReference>
<dbReference type="Gene3D" id="3.40.30.10">
    <property type="entry name" value="Glutaredoxin"/>
    <property type="match status" value="1"/>
</dbReference>
<keyword evidence="6" id="KW-1185">Reference proteome</keyword>
<reference evidence="5 6" key="1">
    <citation type="submission" date="2020-11" db="EMBL/GenBank/DDBJ databases">
        <title>Draft Genome Sequence and Secondary Metabolite Biosynthetic Potential of the Lysobacter niastensis Type strain DSM 18481.</title>
        <authorList>
            <person name="Turrini P."/>
            <person name="Artuso I."/>
            <person name="Tescari M."/>
            <person name="Lugli G.A."/>
            <person name="Frangipani E."/>
            <person name="Ventura M."/>
            <person name="Visca P."/>
        </authorList>
    </citation>
    <scope>NUCLEOTIDE SEQUENCE [LARGE SCALE GENOMIC DNA]</scope>
    <source>
        <strain evidence="5 6">DSM 18481</strain>
    </source>
</reference>
<organism evidence="5 6">
    <name type="scientific">Lysobacter niastensis</name>
    <dbReference type="NCBI Taxonomy" id="380629"/>
    <lineage>
        <taxon>Bacteria</taxon>
        <taxon>Pseudomonadati</taxon>
        <taxon>Pseudomonadota</taxon>
        <taxon>Gammaproteobacteria</taxon>
        <taxon>Lysobacterales</taxon>
        <taxon>Lysobacteraceae</taxon>
        <taxon>Lysobacter</taxon>
    </lineage>
</organism>
<gene>
    <name evidence="5" type="ORF">IU514_14755</name>
</gene>
<sequence>MGAALLALAACSQQQAPAPAETPAAAATAPAETAAPATATAPATTAAPAEAAPAAPNNNPVVPPQGPAPVAGTDYIEIPGGQPYQPTAGKIEVVEVFGYTCPHCAQFETVIEPWKAKQPADVQFTPVAAPFGGYWTPYAKAFYTAQSLGLVDRTHAAMFNAVHVDRSLPVQPLPTNEQIGEFYAKYGTDAKTFASTMSSFAIDAKVKRATQFIQRSGVESTPTLVVAGKYRVVGKSFEDMLRITDHLVAQERAKTGTPAGG</sequence>
<feature type="region of interest" description="Disordered" evidence="3">
    <location>
        <begin position="21"/>
        <end position="68"/>
    </location>
</feature>
<dbReference type="PROSITE" id="PS51352">
    <property type="entry name" value="THIOREDOXIN_2"/>
    <property type="match status" value="1"/>
</dbReference>
<evidence type="ECO:0000313" key="6">
    <source>
        <dbReference type="Proteomes" id="UP001429984"/>
    </source>
</evidence>
<dbReference type="CDD" id="cd03019">
    <property type="entry name" value="DsbA_DsbA"/>
    <property type="match status" value="1"/>
</dbReference>
<dbReference type="SUPFAM" id="SSF52833">
    <property type="entry name" value="Thioredoxin-like"/>
    <property type="match status" value="1"/>
</dbReference>
<dbReference type="InterPro" id="IPR017937">
    <property type="entry name" value="Thioredoxin_CS"/>
</dbReference>
<dbReference type="EMBL" id="JADLZT010000008">
    <property type="protein sequence ID" value="MBF6025292.1"/>
    <property type="molecule type" value="Genomic_DNA"/>
</dbReference>
<dbReference type="InterPro" id="IPR023205">
    <property type="entry name" value="DsbA/DsbL"/>
</dbReference>
<keyword evidence="2" id="KW-0676">Redox-active center</keyword>
<dbReference type="Pfam" id="PF13462">
    <property type="entry name" value="Thioredoxin_4"/>
    <property type="match status" value="1"/>
</dbReference>
<dbReference type="InterPro" id="IPR050824">
    <property type="entry name" value="Thiol_disulfide_DsbA"/>
</dbReference>
<evidence type="ECO:0000256" key="2">
    <source>
        <dbReference type="ARBA" id="ARBA00023284"/>
    </source>
</evidence>
<feature type="domain" description="Thioredoxin" evidence="4">
    <location>
        <begin position="41"/>
        <end position="249"/>
    </location>
</feature>
<dbReference type="InterPro" id="IPR013766">
    <property type="entry name" value="Thioredoxin_domain"/>
</dbReference>
<comment type="caution">
    <text evidence="5">The sequence shown here is derived from an EMBL/GenBank/DDBJ whole genome shotgun (WGS) entry which is preliminary data.</text>
</comment>
<evidence type="ECO:0000256" key="1">
    <source>
        <dbReference type="ARBA" id="ARBA00022729"/>
    </source>
</evidence>
<dbReference type="PANTHER" id="PTHR35891">
    <property type="entry name" value="THIOL:DISULFIDE INTERCHANGE PROTEIN DSBA"/>
    <property type="match status" value="1"/>
</dbReference>
<dbReference type="PROSITE" id="PS00194">
    <property type="entry name" value="THIOREDOXIN_1"/>
    <property type="match status" value="1"/>
</dbReference>
<evidence type="ECO:0000256" key="3">
    <source>
        <dbReference type="SAM" id="MobiDB-lite"/>
    </source>
</evidence>
<proteinExistence type="predicted"/>
<evidence type="ECO:0000259" key="4">
    <source>
        <dbReference type="PROSITE" id="PS51352"/>
    </source>
</evidence>
<dbReference type="InterPro" id="IPR012336">
    <property type="entry name" value="Thioredoxin-like_fold"/>
</dbReference>
<protein>
    <submittedName>
        <fullName evidence="5">Thiol:disulfide interchange protein DsbA/DsbL</fullName>
    </submittedName>
</protein>
<accession>A0ABS0B8Y0</accession>
<keyword evidence="1" id="KW-0732">Signal</keyword>
<dbReference type="Proteomes" id="UP001429984">
    <property type="component" value="Unassembled WGS sequence"/>
</dbReference>
<dbReference type="InterPro" id="IPR036249">
    <property type="entry name" value="Thioredoxin-like_sf"/>
</dbReference>
<evidence type="ECO:0000313" key="5">
    <source>
        <dbReference type="EMBL" id="MBF6025292.1"/>
    </source>
</evidence>